<accession>A0ABW5D7S8</accession>
<dbReference type="RefSeq" id="WP_386819675.1">
    <property type="nucleotide sequence ID" value="NZ_JBHUIT010000008.1"/>
</dbReference>
<comment type="caution">
    <text evidence="7">The sequence shown here is derived from an EMBL/GenBank/DDBJ whole genome shotgun (WGS) entry which is preliminary data.</text>
</comment>
<dbReference type="InterPro" id="IPR007593">
    <property type="entry name" value="CD225/Dispanin_fam"/>
</dbReference>
<evidence type="ECO:0000313" key="7">
    <source>
        <dbReference type="EMBL" id="MFD2256443.1"/>
    </source>
</evidence>
<organism evidence="7 8">
    <name type="scientific">Luteolibacter algae</name>
    <dbReference type="NCBI Taxonomy" id="454151"/>
    <lineage>
        <taxon>Bacteria</taxon>
        <taxon>Pseudomonadati</taxon>
        <taxon>Verrucomicrobiota</taxon>
        <taxon>Verrucomicrobiia</taxon>
        <taxon>Verrucomicrobiales</taxon>
        <taxon>Verrucomicrobiaceae</taxon>
        <taxon>Luteolibacter</taxon>
    </lineage>
</organism>
<dbReference type="InterPro" id="IPR025640">
    <property type="entry name" value="GYF_2"/>
</dbReference>
<keyword evidence="2 5" id="KW-0812">Transmembrane</keyword>
<dbReference type="EMBL" id="JBHUIT010000008">
    <property type="protein sequence ID" value="MFD2256443.1"/>
    <property type="molecule type" value="Genomic_DNA"/>
</dbReference>
<evidence type="ECO:0000256" key="4">
    <source>
        <dbReference type="ARBA" id="ARBA00023136"/>
    </source>
</evidence>
<keyword evidence="8" id="KW-1185">Reference proteome</keyword>
<evidence type="ECO:0000259" key="6">
    <source>
        <dbReference type="Pfam" id="PF14237"/>
    </source>
</evidence>
<dbReference type="Pfam" id="PF04505">
    <property type="entry name" value="CD225"/>
    <property type="match status" value="1"/>
</dbReference>
<feature type="transmembrane region" description="Helical" evidence="5">
    <location>
        <begin position="143"/>
        <end position="166"/>
    </location>
</feature>
<sequence length="171" mass="19023">MSTWFYAKEGKQLGPVTIEILKGKANSGEILSGDLVWKDGMSDWLRFDQVPELCNTGPPPLRADPAGNVPLPQPPAYSTAQYPQKVPTYFWMSIVAIGLGLFSFCFIGLPFAIVGMVYSTKVEPLRLTGQIPAAENASRLAKIWMLVSLAFSILPWLVMLVFFFFAEVFQR</sequence>
<evidence type="ECO:0000313" key="8">
    <source>
        <dbReference type="Proteomes" id="UP001597375"/>
    </source>
</evidence>
<evidence type="ECO:0000256" key="1">
    <source>
        <dbReference type="ARBA" id="ARBA00004370"/>
    </source>
</evidence>
<reference evidence="8" key="1">
    <citation type="journal article" date="2019" name="Int. J. Syst. Evol. Microbiol.">
        <title>The Global Catalogue of Microorganisms (GCM) 10K type strain sequencing project: providing services to taxonomists for standard genome sequencing and annotation.</title>
        <authorList>
            <consortium name="The Broad Institute Genomics Platform"/>
            <consortium name="The Broad Institute Genome Sequencing Center for Infectious Disease"/>
            <person name="Wu L."/>
            <person name="Ma J."/>
        </authorList>
    </citation>
    <scope>NUCLEOTIDE SEQUENCE [LARGE SCALE GENOMIC DNA]</scope>
    <source>
        <strain evidence="8">CGMCC 4.7106</strain>
    </source>
</reference>
<feature type="domain" description="GYF" evidence="6">
    <location>
        <begin position="4"/>
        <end position="53"/>
    </location>
</feature>
<name>A0ABW5D7S8_9BACT</name>
<evidence type="ECO:0000256" key="3">
    <source>
        <dbReference type="ARBA" id="ARBA00022989"/>
    </source>
</evidence>
<feature type="transmembrane region" description="Helical" evidence="5">
    <location>
        <begin position="89"/>
        <end position="118"/>
    </location>
</feature>
<keyword evidence="4 5" id="KW-0472">Membrane</keyword>
<protein>
    <submittedName>
        <fullName evidence="7">GYF domain-containing protein</fullName>
    </submittedName>
</protein>
<dbReference type="Pfam" id="PF14237">
    <property type="entry name" value="GYF_2"/>
    <property type="match status" value="1"/>
</dbReference>
<keyword evidence="3 5" id="KW-1133">Transmembrane helix</keyword>
<comment type="subcellular location">
    <subcellularLocation>
        <location evidence="1">Membrane</location>
    </subcellularLocation>
</comment>
<proteinExistence type="predicted"/>
<evidence type="ECO:0000256" key="5">
    <source>
        <dbReference type="SAM" id="Phobius"/>
    </source>
</evidence>
<gene>
    <name evidence="7" type="ORF">ACFSSA_07140</name>
</gene>
<evidence type="ECO:0000256" key="2">
    <source>
        <dbReference type="ARBA" id="ARBA00022692"/>
    </source>
</evidence>
<dbReference type="Proteomes" id="UP001597375">
    <property type="component" value="Unassembled WGS sequence"/>
</dbReference>